<evidence type="ECO:0000256" key="1">
    <source>
        <dbReference type="SAM" id="Coils"/>
    </source>
</evidence>
<sequence>MINIDPKANENKTQQAIAAELDQEIDQAEDRLNQLASESDAVESRINELRMVKIQTMTEFYNIQREMLTDDIAYQEYAMSLYDETTEGYRKHAQEKLDLIKEQQKYNKQELEFLLKERDTNKSLTNAQINELNELIRAKKNAIWDMAKMIDEMNTLIINSKLDKQMNRMSSESKKYADAISDIQDKIKYDLDDDKDMGKHIDFLKQIVALRKGEQADIENNIKYLKEQLKANRDNKEVVEKITSELESQEEQLKDTKNAIKDTNIEIKEVYEKLADDYVELYKEQLELMQQADEKYYADKIEAEQKAHEKRMKQLDKEMEALEEAYAKQMKMIDRAESARTHENDVSKLQKEADELKKQIDLLSMDDSYEAKAKKAELVKQLTEKELQLSETEHNREVELRKDNLEDDLDAEKEKLENRREKYEEDTDNYIKSLEEQAKKKQEYWEAELINEKKFAEMRKQVLEGNFAEMEATIKTWSENVAGEMGNLGQQVTDNFTKKVNEAIDSIKQLNSMKIKSVTHSQNNSGTKNKDGELKEPSTPPKDNELNDDDVIDEMKRNSWRWKNAGSKAEKDIYYKANQKLGADIGATYKNGSWYKNGKKLYELRSGGYTGDWSGDGGRLAVLHKKELVLNEDQTRNILDTARIVERMKSFVPNLLNVSTPKTSEPVVSSAGSSEHNEYNIEVNINGNADKKVADTVADQIINKIKRTKGGRF</sequence>
<organism evidence="3 4">
    <name type="scientific">Paenibacillus agilis</name>
    <dbReference type="NCBI Taxonomy" id="3020863"/>
    <lineage>
        <taxon>Bacteria</taxon>
        <taxon>Bacillati</taxon>
        <taxon>Bacillota</taxon>
        <taxon>Bacilli</taxon>
        <taxon>Bacillales</taxon>
        <taxon>Paenibacillaceae</taxon>
        <taxon>Paenibacillus</taxon>
    </lineage>
</organism>
<protein>
    <recommendedName>
        <fullName evidence="5">Phage tail tape measure protein</fullName>
    </recommendedName>
</protein>
<evidence type="ECO:0000313" key="4">
    <source>
        <dbReference type="Proteomes" id="UP000318102"/>
    </source>
</evidence>
<keyword evidence="4" id="KW-1185">Reference proteome</keyword>
<keyword evidence="1" id="KW-0175">Coiled coil</keyword>
<feature type="coiled-coil region" evidence="1">
    <location>
        <begin position="298"/>
        <end position="440"/>
    </location>
</feature>
<feature type="coiled-coil region" evidence="1">
    <location>
        <begin position="11"/>
        <end position="52"/>
    </location>
</feature>
<comment type="caution">
    <text evidence="3">The sequence shown here is derived from an EMBL/GenBank/DDBJ whole genome shotgun (WGS) entry which is preliminary data.</text>
</comment>
<reference evidence="3 4" key="1">
    <citation type="submission" date="2019-07" db="EMBL/GenBank/DDBJ databases">
        <authorList>
            <person name="Kim J."/>
        </authorList>
    </citation>
    <scope>NUCLEOTIDE SEQUENCE [LARGE SCALE GENOMIC DNA]</scope>
    <source>
        <strain evidence="3 4">N4</strain>
    </source>
</reference>
<feature type="compositionally biased region" description="Polar residues" evidence="2">
    <location>
        <begin position="515"/>
        <end position="527"/>
    </location>
</feature>
<dbReference type="Proteomes" id="UP000318102">
    <property type="component" value="Unassembled WGS sequence"/>
</dbReference>
<evidence type="ECO:0000256" key="2">
    <source>
        <dbReference type="SAM" id="MobiDB-lite"/>
    </source>
</evidence>
<name>A0A559IF73_9BACL</name>
<accession>A0A559IF73</accession>
<gene>
    <name evidence="3" type="ORF">FPZ44_24395</name>
</gene>
<dbReference type="OrthoDB" id="2476793at2"/>
<proteinExistence type="predicted"/>
<feature type="region of interest" description="Disordered" evidence="2">
    <location>
        <begin position="515"/>
        <end position="549"/>
    </location>
</feature>
<feature type="coiled-coil region" evidence="1">
    <location>
        <begin position="215"/>
        <end position="273"/>
    </location>
</feature>
<evidence type="ECO:0008006" key="5">
    <source>
        <dbReference type="Google" id="ProtNLM"/>
    </source>
</evidence>
<dbReference type="EMBL" id="VNJK01000006">
    <property type="protein sequence ID" value="TVX86123.1"/>
    <property type="molecule type" value="Genomic_DNA"/>
</dbReference>
<dbReference type="AlphaFoldDB" id="A0A559IF73"/>
<evidence type="ECO:0000313" key="3">
    <source>
        <dbReference type="EMBL" id="TVX86123.1"/>
    </source>
</evidence>